<keyword evidence="3" id="KW-1185">Reference proteome</keyword>
<proteinExistence type="predicted"/>
<protein>
    <submittedName>
        <fullName evidence="2">Uncharacterized protein</fullName>
    </submittedName>
</protein>
<dbReference type="EMBL" id="JASPKY010000094">
    <property type="protein sequence ID" value="KAK9737863.1"/>
    <property type="molecule type" value="Genomic_DNA"/>
</dbReference>
<evidence type="ECO:0000313" key="3">
    <source>
        <dbReference type="Proteomes" id="UP001458880"/>
    </source>
</evidence>
<name>A0AAW1LUY9_POPJA</name>
<evidence type="ECO:0000256" key="1">
    <source>
        <dbReference type="SAM" id="MobiDB-lite"/>
    </source>
</evidence>
<feature type="compositionally biased region" description="Basic and acidic residues" evidence="1">
    <location>
        <begin position="31"/>
        <end position="50"/>
    </location>
</feature>
<organism evidence="2 3">
    <name type="scientific">Popillia japonica</name>
    <name type="common">Japanese beetle</name>
    <dbReference type="NCBI Taxonomy" id="7064"/>
    <lineage>
        <taxon>Eukaryota</taxon>
        <taxon>Metazoa</taxon>
        <taxon>Ecdysozoa</taxon>
        <taxon>Arthropoda</taxon>
        <taxon>Hexapoda</taxon>
        <taxon>Insecta</taxon>
        <taxon>Pterygota</taxon>
        <taxon>Neoptera</taxon>
        <taxon>Endopterygota</taxon>
        <taxon>Coleoptera</taxon>
        <taxon>Polyphaga</taxon>
        <taxon>Scarabaeiformia</taxon>
        <taxon>Scarabaeidae</taxon>
        <taxon>Rutelinae</taxon>
        <taxon>Popillia</taxon>
    </lineage>
</organism>
<reference evidence="2 3" key="1">
    <citation type="journal article" date="2024" name="BMC Genomics">
        <title>De novo assembly and annotation of Popillia japonica's genome with initial clues to its potential as an invasive pest.</title>
        <authorList>
            <person name="Cucini C."/>
            <person name="Boschi S."/>
            <person name="Funari R."/>
            <person name="Cardaioli E."/>
            <person name="Iannotti N."/>
            <person name="Marturano G."/>
            <person name="Paoli F."/>
            <person name="Bruttini M."/>
            <person name="Carapelli A."/>
            <person name="Frati F."/>
            <person name="Nardi F."/>
        </authorList>
    </citation>
    <scope>NUCLEOTIDE SEQUENCE [LARGE SCALE GENOMIC DNA]</scope>
    <source>
        <strain evidence="2">DMR45628</strain>
    </source>
</reference>
<dbReference type="Proteomes" id="UP001458880">
    <property type="component" value="Unassembled WGS sequence"/>
</dbReference>
<evidence type="ECO:0000313" key="2">
    <source>
        <dbReference type="EMBL" id="KAK9737863.1"/>
    </source>
</evidence>
<sequence length="77" mass="8585">MLIPSSPKMSAANSSGTRDVIKLFVGQIPRHLEEDDLGNQRRDQIVRRTDTAPSRGGRPPADVRGIRKDLRVHRVEG</sequence>
<feature type="region of interest" description="Disordered" evidence="1">
    <location>
        <begin position="31"/>
        <end position="65"/>
    </location>
</feature>
<comment type="caution">
    <text evidence="2">The sequence shown here is derived from an EMBL/GenBank/DDBJ whole genome shotgun (WGS) entry which is preliminary data.</text>
</comment>
<dbReference type="AlphaFoldDB" id="A0AAW1LUY9"/>
<gene>
    <name evidence="2" type="ORF">QE152_g10337</name>
</gene>
<accession>A0AAW1LUY9</accession>